<evidence type="ECO:0000313" key="1">
    <source>
        <dbReference type="EMBL" id="KKL07328.1"/>
    </source>
</evidence>
<gene>
    <name evidence="1" type="ORF">LCGC14_2587090</name>
</gene>
<proteinExistence type="predicted"/>
<accession>A0A0F9D5H8</accession>
<organism evidence="1">
    <name type="scientific">marine sediment metagenome</name>
    <dbReference type="NCBI Taxonomy" id="412755"/>
    <lineage>
        <taxon>unclassified sequences</taxon>
        <taxon>metagenomes</taxon>
        <taxon>ecological metagenomes</taxon>
    </lineage>
</organism>
<sequence length="28" mass="3393">MTSIIITDIEKFAQAMRERYYDVQNDIQ</sequence>
<reference evidence="1" key="1">
    <citation type="journal article" date="2015" name="Nature">
        <title>Complex archaea that bridge the gap between prokaryotes and eukaryotes.</title>
        <authorList>
            <person name="Spang A."/>
            <person name="Saw J.H."/>
            <person name="Jorgensen S.L."/>
            <person name="Zaremba-Niedzwiedzka K."/>
            <person name="Martijn J."/>
            <person name="Lind A.E."/>
            <person name="van Eijk R."/>
            <person name="Schleper C."/>
            <person name="Guy L."/>
            <person name="Ettema T.J."/>
        </authorList>
    </citation>
    <scope>NUCLEOTIDE SEQUENCE</scope>
</reference>
<comment type="caution">
    <text evidence="1">The sequence shown here is derived from an EMBL/GenBank/DDBJ whole genome shotgun (WGS) entry which is preliminary data.</text>
</comment>
<name>A0A0F9D5H8_9ZZZZ</name>
<dbReference type="EMBL" id="LAZR01043336">
    <property type="protein sequence ID" value="KKL07328.1"/>
    <property type="molecule type" value="Genomic_DNA"/>
</dbReference>
<protein>
    <submittedName>
        <fullName evidence="1">Uncharacterized protein</fullName>
    </submittedName>
</protein>
<dbReference type="AlphaFoldDB" id="A0A0F9D5H8"/>
<feature type="non-terminal residue" evidence="1">
    <location>
        <position position="28"/>
    </location>
</feature>